<organism evidence="1 2">
    <name type="scientific">Vararia minispora EC-137</name>
    <dbReference type="NCBI Taxonomy" id="1314806"/>
    <lineage>
        <taxon>Eukaryota</taxon>
        <taxon>Fungi</taxon>
        <taxon>Dikarya</taxon>
        <taxon>Basidiomycota</taxon>
        <taxon>Agaricomycotina</taxon>
        <taxon>Agaricomycetes</taxon>
        <taxon>Russulales</taxon>
        <taxon>Lachnocladiaceae</taxon>
        <taxon>Vararia</taxon>
    </lineage>
</organism>
<keyword evidence="2" id="KW-1185">Reference proteome</keyword>
<sequence length="491" mass="55242">MRLPSLLLAAVSVPFTLAIRRDAQSTFSIDAEHSDWDKTPHSDVTGNLIFNSVVDVLQLWPNSLHRHGHSLVAATIPAGTVLYHGRSRETVPDEPDWLAFDFEHAYLFARGNNGHVLSFMTSRALKIVYIDGAGAAKIDDGSMDSQDIIAWRGVHPEYTWKERERIRELCKWASGVHIDGFVRQEFHFELMQCDFSDGLDLITSLDVVPSAGGPRGWKGSLPTASFEQATVAGKWHDRLPGETRVQVDLSGFVSFYDPALTSLVEARRGQRRAQHRLLNISTADIDTKMAELENVLTRATPEHPSGVDWKSVTHVIVDRYADRLKRLERTLGSATSRAVAVSARNQLLIMLEPYLSRDSVPSDDGSKDWLGPVVYRCAASATSYIPVDLLTEQERLILASVDQTLHEICRRLARMWEVAFDVEEAETEEIDATIQSLRRETIELVLWLDWSIWVKCRPACAEDEMCYIPMWPFGGADPDDMTPRCLPYPSQ</sequence>
<protein>
    <submittedName>
        <fullName evidence="1">Uncharacterized protein</fullName>
    </submittedName>
</protein>
<comment type="caution">
    <text evidence="1">The sequence shown here is derived from an EMBL/GenBank/DDBJ whole genome shotgun (WGS) entry which is preliminary data.</text>
</comment>
<name>A0ACB8QQA3_9AGAM</name>
<evidence type="ECO:0000313" key="1">
    <source>
        <dbReference type="EMBL" id="KAI0033516.1"/>
    </source>
</evidence>
<accession>A0ACB8QQA3</accession>
<dbReference type="EMBL" id="MU273518">
    <property type="protein sequence ID" value="KAI0033516.1"/>
    <property type="molecule type" value="Genomic_DNA"/>
</dbReference>
<evidence type="ECO:0000313" key="2">
    <source>
        <dbReference type="Proteomes" id="UP000814128"/>
    </source>
</evidence>
<proteinExistence type="predicted"/>
<dbReference type="Proteomes" id="UP000814128">
    <property type="component" value="Unassembled WGS sequence"/>
</dbReference>
<reference evidence="1" key="2">
    <citation type="journal article" date="2022" name="New Phytol.">
        <title>Evolutionary transition to the ectomycorrhizal habit in the genomes of a hyperdiverse lineage of mushroom-forming fungi.</title>
        <authorList>
            <person name="Looney B."/>
            <person name="Miyauchi S."/>
            <person name="Morin E."/>
            <person name="Drula E."/>
            <person name="Courty P.E."/>
            <person name="Kohler A."/>
            <person name="Kuo A."/>
            <person name="LaButti K."/>
            <person name="Pangilinan J."/>
            <person name="Lipzen A."/>
            <person name="Riley R."/>
            <person name="Andreopoulos W."/>
            <person name="He G."/>
            <person name="Johnson J."/>
            <person name="Nolan M."/>
            <person name="Tritt A."/>
            <person name="Barry K.W."/>
            <person name="Grigoriev I.V."/>
            <person name="Nagy L.G."/>
            <person name="Hibbett D."/>
            <person name="Henrissat B."/>
            <person name="Matheny P.B."/>
            <person name="Labbe J."/>
            <person name="Martin F.M."/>
        </authorList>
    </citation>
    <scope>NUCLEOTIDE SEQUENCE</scope>
    <source>
        <strain evidence="1">EC-137</strain>
    </source>
</reference>
<reference evidence="1" key="1">
    <citation type="submission" date="2021-02" db="EMBL/GenBank/DDBJ databases">
        <authorList>
            <consortium name="DOE Joint Genome Institute"/>
            <person name="Ahrendt S."/>
            <person name="Looney B.P."/>
            <person name="Miyauchi S."/>
            <person name="Morin E."/>
            <person name="Drula E."/>
            <person name="Courty P.E."/>
            <person name="Chicoki N."/>
            <person name="Fauchery L."/>
            <person name="Kohler A."/>
            <person name="Kuo A."/>
            <person name="Labutti K."/>
            <person name="Pangilinan J."/>
            <person name="Lipzen A."/>
            <person name="Riley R."/>
            <person name="Andreopoulos W."/>
            <person name="He G."/>
            <person name="Johnson J."/>
            <person name="Barry K.W."/>
            <person name="Grigoriev I.V."/>
            <person name="Nagy L."/>
            <person name="Hibbett D."/>
            <person name="Henrissat B."/>
            <person name="Matheny P.B."/>
            <person name="Labbe J."/>
            <person name="Martin F."/>
        </authorList>
    </citation>
    <scope>NUCLEOTIDE SEQUENCE</scope>
    <source>
        <strain evidence="1">EC-137</strain>
    </source>
</reference>
<gene>
    <name evidence="1" type="ORF">K488DRAFT_47566</name>
</gene>